<keyword evidence="1" id="KW-0472">Membrane</keyword>
<evidence type="ECO:0000256" key="1">
    <source>
        <dbReference type="SAM" id="Phobius"/>
    </source>
</evidence>
<dbReference type="AlphaFoldDB" id="A0A521EBG0"/>
<organism evidence="2 3">
    <name type="scientific">Saccharicrinis carchari</name>
    <dbReference type="NCBI Taxonomy" id="1168039"/>
    <lineage>
        <taxon>Bacteria</taxon>
        <taxon>Pseudomonadati</taxon>
        <taxon>Bacteroidota</taxon>
        <taxon>Bacteroidia</taxon>
        <taxon>Marinilabiliales</taxon>
        <taxon>Marinilabiliaceae</taxon>
        <taxon>Saccharicrinis</taxon>
    </lineage>
</organism>
<dbReference type="RefSeq" id="WP_142534142.1">
    <property type="nucleotide sequence ID" value="NZ_FXTB01000008.1"/>
</dbReference>
<name>A0A521EBG0_SACCC</name>
<keyword evidence="1" id="KW-1133">Transmembrane helix</keyword>
<keyword evidence="1" id="KW-0812">Transmembrane</keyword>
<proteinExistence type="predicted"/>
<accession>A0A521EBG0</accession>
<evidence type="ECO:0000313" key="3">
    <source>
        <dbReference type="Proteomes" id="UP000319040"/>
    </source>
</evidence>
<keyword evidence="3" id="KW-1185">Reference proteome</keyword>
<gene>
    <name evidence="2" type="ORF">SAMN06265379_10891</name>
</gene>
<feature type="transmembrane region" description="Helical" evidence="1">
    <location>
        <begin position="100"/>
        <end position="116"/>
    </location>
</feature>
<sequence length="155" mass="18034">MLLNQSILTLVRKGRYQVQTPEKVESPAVLTIFYLDGDILVYFNENRLADNQQIYIDHFKKLDVFLKQIKQQLRTIEILVTAGLFGFSMMSLIWAEADRYVALLVPALIGTAAWYGRKLLAKGVMNIVYRGFFKIRKRIVFNKDLFSRRKADDKP</sequence>
<dbReference type="Proteomes" id="UP000319040">
    <property type="component" value="Unassembled WGS sequence"/>
</dbReference>
<dbReference type="EMBL" id="FXTB01000008">
    <property type="protein sequence ID" value="SMO81237.1"/>
    <property type="molecule type" value="Genomic_DNA"/>
</dbReference>
<protein>
    <submittedName>
        <fullName evidence="2">Uncharacterized protein</fullName>
    </submittedName>
</protein>
<reference evidence="2 3" key="1">
    <citation type="submission" date="2017-05" db="EMBL/GenBank/DDBJ databases">
        <authorList>
            <person name="Varghese N."/>
            <person name="Submissions S."/>
        </authorList>
    </citation>
    <scope>NUCLEOTIDE SEQUENCE [LARGE SCALE GENOMIC DNA]</scope>
    <source>
        <strain evidence="2 3">DSM 27040</strain>
    </source>
</reference>
<evidence type="ECO:0000313" key="2">
    <source>
        <dbReference type="EMBL" id="SMO81237.1"/>
    </source>
</evidence>
<feature type="transmembrane region" description="Helical" evidence="1">
    <location>
        <begin position="76"/>
        <end position="94"/>
    </location>
</feature>